<sequence length="1578" mass="173776">MVNWRSGTLILATLAFVHLGTAQQDIDETTTEVPELIDSPAKQSIALAAAVDGRRRFTTTTTTTESPQERRRRPRPTTTQAPTTPPNFQREINERRALNCRKLGDGNWVFGCSDYFWTCRDNNAFRMNCPANLYFNPSRNQCQYEQNVELCTDPELRESMIPKQAIPEFSCEGKRNGFYTKGYCDGNYLRCHDGFLTNHRCPSELEFDVKKSACVYKNDVSACKNLRRMSFQAKHSNKTSTHHSESYNTEKAPDCSIVADGVYPHQSKACAESFWKCNSGVASFLKCPKGLFYCRQTEQCNHRENVLECRSGYGHGKGNKGYGQENTHNTHNSHNHHGTFPAPKPVISETQMSCSGKSDGFYTSAPCTPSYYQCSSEYAFSQICPSKWVFDVPSKSCVHVRRCRKFEGEVLPQDPVTTTSAPTFAPTTTEGFPSSTTQRPTTTRRPSTSTTGAPVTEKPTDDFCQDKADGSYPLDCSSDYYVCAYEFAYKMRCSGNTVFDVELNACDIKSHVAACGGTRPAVAPTTKATIVVKDPFCEGKADGNYANGCSNEYYVCSSEHAYKRTCSPGLVYSIEDDACVYKKHAEACGGKKVADVPVVVEVTRAPDTFCVGKPDGKYAQGCTSSFYVCYKSFANKQECPFGLVFDVEYDQCDNREEVDACGGKKTIPTPSASIPQAPVDSFCNGKSDGYYGLDCSSDYYACVGGFAQKMSCHPGLFYDVTENICLEKDEVKACGGQRRQSTQAPAQEPTAPADTFCNGKGDGYYADGCVDSYYNCEDGSGDKQSCPYGLYFDIEFSLCDYKDNIEVCGGSRTTVAQAPTTPSRPTTAPDTFCQGKADGYHSQGCSNSYYACLAEQATKMNCPDGLFYEIKLNECLIREESESCGGKLTITTTADPSIGVDHGSSDTYCYDKTDGYYVEKCSAMYYNCFANFGAKSYCPDGTVFDTEKEECNFKTEVVACGGSPSPVTTSETFAQAPVDTFCEAKEDGYYALNCSSKYYSCLEEISFQMSCPVGLVYDSKYGQCLTPEEAPTCGGAGPTEFSPAPTDAQAPPVKLDPFCEGKDDDYYSNKCSNWFYNCVSGYGNKIECPSGLVFDTNSRLCEVRKYAVSCGGSARPQLEVQPSKTPLPVDTYCVGRSDGYHALNCSNTYYGCNAGFAQKMACPLATYFDQEVNKCSFKNEVPICGGTRPTDIGQEPASTPIPSVFCQQKKNGRYCDGCQSWFTVCQGNIATRIDCPEGLYYDLENELCDSRSNIAACGGAAPTRPVITTPRPIAKDMCASKADGTYCKGCSSSCIKCESGLSIKLNCESGLFYDVVENKCDHKDLITACGGERLTTTVAPVTTASTLPAFEDLEVGTACNPKRWKKAIGQACGTQFFMCHDRKLIKFVCPREQRFDQRSGLCGMMFQVPWCWKGHGHEFNHHGHQGNGHQHGHNQQSGHNQQNGHGKKTEIGYGKGQNGNKQEYEKSKPQILPRPTEAEITVTESPNNEPVHESVKHVAEYFQNPEQEFKKSVLDIVCKKLSPGLYGKTCSRFFIVCLRSGSPMKMRCSGENERFSFKTHNCQPIEACETCDEFTGNQ</sequence>
<protein>
    <submittedName>
        <fullName evidence="2">Chitin-binding type-2 domain-containing protein</fullName>
    </submittedName>
</protein>
<evidence type="ECO:0000313" key="2">
    <source>
        <dbReference type="WBParaSite" id="RSKR_0000794400.1"/>
    </source>
</evidence>
<proteinExistence type="predicted"/>
<name>A0AC35U5R4_9BILA</name>
<organism evidence="1 2">
    <name type="scientific">Rhabditophanes sp. KR3021</name>
    <dbReference type="NCBI Taxonomy" id="114890"/>
    <lineage>
        <taxon>Eukaryota</taxon>
        <taxon>Metazoa</taxon>
        <taxon>Ecdysozoa</taxon>
        <taxon>Nematoda</taxon>
        <taxon>Chromadorea</taxon>
        <taxon>Rhabditida</taxon>
        <taxon>Tylenchina</taxon>
        <taxon>Panagrolaimomorpha</taxon>
        <taxon>Strongyloidoidea</taxon>
        <taxon>Alloionematidae</taxon>
        <taxon>Rhabditophanes</taxon>
    </lineage>
</organism>
<evidence type="ECO:0000313" key="1">
    <source>
        <dbReference type="Proteomes" id="UP000095286"/>
    </source>
</evidence>
<reference evidence="2" key="1">
    <citation type="submission" date="2016-11" db="UniProtKB">
        <authorList>
            <consortium name="WormBaseParasite"/>
        </authorList>
    </citation>
    <scope>IDENTIFICATION</scope>
    <source>
        <strain evidence="2">KR3021</strain>
    </source>
</reference>
<dbReference type="WBParaSite" id="RSKR_0000794400.1">
    <property type="protein sequence ID" value="RSKR_0000794400.1"/>
    <property type="gene ID" value="RSKR_0000794400"/>
</dbReference>
<dbReference type="Proteomes" id="UP000095286">
    <property type="component" value="Unplaced"/>
</dbReference>
<accession>A0AC35U5R4</accession>